<dbReference type="GO" id="GO:0006298">
    <property type="term" value="P:mismatch repair"/>
    <property type="evidence" value="ECO:0007669"/>
    <property type="project" value="TreeGrafter"/>
</dbReference>
<dbReference type="Pfam" id="PF01351">
    <property type="entry name" value="RNase_HII"/>
    <property type="match status" value="1"/>
</dbReference>
<evidence type="ECO:0000256" key="13">
    <source>
        <dbReference type="ARBA" id="ARBA00023211"/>
    </source>
</evidence>
<evidence type="ECO:0000256" key="1">
    <source>
        <dbReference type="ARBA" id="ARBA00000077"/>
    </source>
</evidence>
<evidence type="ECO:0000256" key="2">
    <source>
        <dbReference type="ARBA" id="ARBA00001936"/>
    </source>
</evidence>
<proteinExistence type="inferred from homology"/>
<evidence type="ECO:0000313" key="15">
    <source>
        <dbReference type="EMBL" id="KKN30773.1"/>
    </source>
</evidence>
<dbReference type="PANTHER" id="PTHR10954">
    <property type="entry name" value="RIBONUCLEASE H2 SUBUNIT A"/>
    <property type="match status" value="1"/>
</dbReference>
<dbReference type="GO" id="GO:0046872">
    <property type="term" value="F:metal ion binding"/>
    <property type="evidence" value="ECO:0007669"/>
    <property type="project" value="UniProtKB-KW"/>
</dbReference>
<dbReference type="InterPro" id="IPR022898">
    <property type="entry name" value="RNase_HII"/>
</dbReference>
<dbReference type="CDD" id="cd07182">
    <property type="entry name" value="RNase_HII_bacteria_HII_like"/>
    <property type="match status" value="1"/>
</dbReference>
<dbReference type="PANTHER" id="PTHR10954:SF18">
    <property type="entry name" value="RIBONUCLEASE HII"/>
    <property type="match status" value="1"/>
</dbReference>
<dbReference type="NCBIfam" id="NF000595">
    <property type="entry name" value="PRK00015.1-3"/>
    <property type="match status" value="1"/>
</dbReference>
<evidence type="ECO:0000256" key="6">
    <source>
        <dbReference type="ARBA" id="ARBA00012180"/>
    </source>
</evidence>
<feature type="domain" description="RNase H type-2" evidence="14">
    <location>
        <begin position="18"/>
        <end position="215"/>
    </location>
</feature>
<comment type="caution">
    <text evidence="15">The sequence shown here is derived from an EMBL/GenBank/DDBJ whole genome shotgun (WGS) entry which is preliminary data.</text>
</comment>
<evidence type="ECO:0000256" key="9">
    <source>
        <dbReference type="ARBA" id="ARBA00022722"/>
    </source>
</evidence>
<dbReference type="InterPro" id="IPR036397">
    <property type="entry name" value="RNaseH_sf"/>
</dbReference>
<evidence type="ECO:0000256" key="8">
    <source>
        <dbReference type="ARBA" id="ARBA00022490"/>
    </source>
</evidence>
<dbReference type="GO" id="GO:0004523">
    <property type="term" value="F:RNA-DNA hybrid ribonuclease activity"/>
    <property type="evidence" value="ECO:0007669"/>
    <property type="project" value="UniProtKB-EC"/>
</dbReference>
<evidence type="ECO:0000256" key="4">
    <source>
        <dbReference type="ARBA" id="ARBA00004496"/>
    </source>
</evidence>
<keyword evidence="13" id="KW-0464">Manganese</keyword>
<dbReference type="InterPro" id="IPR012337">
    <property type="entry name" value="RNaseH-like_sf"/>
</dbReference>
<protein>
    <recommendedName>
        <fullName evidence="7">Ribonuclease HII</fullName>
        <ecNumber evidence="6">3.1.26.4</ecNumber>
    </recommendedName>
</protein>
<dbReference type="EMBL" id="LAZR01002382">
    <property type="protein sequence ID" value="KKN30773.1"/>
    <property type="molecule type" value="Genomic_DNA"/>
</dbReference>
<dbReference type="GO" id="GO:0005737">
    <property type="term" value="C:cytoplasm"/>
    <property type="evidence" value="ECO:0007669"/>
    <property type="project" value="UniProtKB-SubCell"/>
</dbReference>
<evidence type="ECO:0000256" key="5">
    <source>
        <dbReference type="ARBA" id="ARBA00007383"/>
    </source>
</evidence>
<dbReference type="GO" id="GO:0032299">
    <property type="term" value="C:ribonuclease H2 complex"/>
    <property type="evidence" value="ECO:0007669"/>
    <property type="project" value="TreeGrafter"/>
</dbReference>
<dbReference type="AlphaFoldDB" id="A0A0F9SNB4"/>
<comment type="cofactor">
    <cofactor evidence="2">
        <name>Mn(2+)</name>
        <dbReference type="ChEBI" id="CHEBI:29035"/>
    </cofactor>
</comment>
<reference evidence="15" key="1">
    <citation type="journal article" date="2015" name="Nature">
        <title>Complex archaea that bridge the gap between prokaryotes and eukaryotes.</title>
        <authorList>
            <person name="Spang A."/>
            <person name="Saw J.H."/>
            <person name="Jorgensen S.L."/>
            <person name="Zaremba-Niedzwiedzka K."/>
            <person name="Martijn J."/>
            <person name="Lind A.E."/>
            <person name="van Eijk R."/>
            <person name="Schleper C."/>
            <person name="Guy L."/>
            <person name="Ettema T.J."/>
        </authorList>
    </citation>
    <scope>NUCLEOTIDE SEQUENCE</scope>
</reference>
<evidence type="ECO:0000256" key="3">
    <source>
        <dbReference type="ARBA" id="ARBA00001946"/>
    </source>
</evidence>
<evidence type="ECO:0000256" key="7">
    <source>
        <dbReference type="ARBA" id="ARBA00019179"/>
    </source>
</evidence>
<keyword evidence="8" id="KW-0963">Cytoplasm</keyword>
<keyword evidence="9" id="KW-0540">Nuclease</keyword>
<comment type="subcellular location">
    <subcellularLocation>
        <location evidence="4">Cytoplasm</location>
    </subcellularLocation>
</comment>
<keyword evidence="10" id="KW-0479">Metal-binding</keyword>
<dbReference type="GO" id="GO:0043137">
    <property type="term" value="P:DNA replication, removal of RNA primer"/>
    <property type="evidence" value="ECO:0007669"/>
    <property type="project" value="TreeGrafter"/>
</dbReference>
<dbReference type="InterPro" id="IPR001352">
    <property type="entry name" value="RNase_HII/HIII"/>
</dbReference>
<comment type="catalytic activity">
    <reaction evidence="1">
        <text>Endonucleolytic cleavage to 5'-phosphomonoester.</text>
        <dbReference type="EC" id="3.1.26.4"/>
    </reaction>
</comment>
<comment type="similarity">
    <text evidence="5">Belongs to the RNase HII family.</text>
</comment>
<organism evidence="15">
    <name type="scientific">marine sediment metagenome</name>
    <dbReference type="NCBI Taxonomy" id="412755"/>
    <lineage>
        <taxon>unclassified sequences</taxon>
        <taxon>metagenomes</taxon>
        <taxon>ecological metagenomes</taxon>
    </lineage>
</organism>
<comment type="cofactor">
    <cofactor evidence="3">
        <name>Mg(2+)</name>
        <dbReference type="ChEBI" id="CHEBI:18420"/>
    </cofactor>
</comment>
<dbReference type="GO" id="GO:0003723">
    <property type="term" value="F:RNA binding"/>
    <property type="evidence" value="ECO:0007669"/>
    <property type="project" value="InterPro"/>
</dbReference>
<evidence type="ECO:0000256" key="10">
    <source>
        <dbReference type="ARBA" id="ARBA00022723"/>
    </source>
</evidence>
<evidence type="ECO:0000259" key="14">
    <source>
        <dbReference type="PROSITE" id="PS51975"/>
    </source>
</evidence>
<dbReference type="SUPFAM" id="SSF53098">
    <property type="entry name" value="Ribonuclease H-like"/>
    <property type="match status" value="1"/>
</dbReference>
<keyword evidence="11" id="KW-0255">Endonuclease</keyword>
<evidence type="ECO:0000256" key="12">
    <source>
        <dbReference type="ARBA" id="ARBA00022801"/>
    </source>
</evidence>
<name>A0A0F9SNB4_9ZZZZ</name>
<dbReference type="PROSITE" id="PS51975">
    <property type="entry name" value="RNASE_H_2"/>
    <property type="match status" value="1"/>
</dbReference>
<gene>
    <name evidence="15" type="ORF">LCGC14_0830780</name>
</gene>
<accession>A0A0F9SNB4</accession>
<dbReference type="Gene3D" id="3.30.420.10">
    <property type="entry name" value="Ribonuclease H-like superfamily/Ribonuclease H"/>
    <property type="match status" value="1"/>
</dbReference>
<dbReference type="EC" id="3.1.26.4" evidence="6"/>
<keyword evidence="12" id="KW-0378">Hydrolase</keyword>
<evidence type="ECO:0000256" key="11">
    <source>
        <dbReference type="ARBA" id="ARBA00022759"/>
    </source>
</evidence>
<dbReference type="InterPro" id="IPR024567">
    <property type="entry name" value="RNase_HII/HIII_dom"/>
</dbReference>
<sequence>MNNFSIEGSILSRIDGPAAVVGIDEVGNGAWAGPVVAGAVVLPRGKLTGLYAEIKDSKRVTALRRVQLASMIKNAATAYAIRAATAHEIDTRGLAWARARAITLAFDAVGGELPADCTLVAILDGRCLRALARRLHPQSIATNGADDVSLSVAAASIIAKVARDHLMHAHDEFWPGYGWRTNVGYGTSEHRRALAQLGPTAIHRMSVRPVAAAVR</sequence>